<feature type="domain" description="ATP-grasp" evidence="5">
    <location>
        <begin position="123"/>
        <end position="293"/>
    </location>
</feature>
<evidence type="ECO:0000256" key="2">
    <source>
        <dbReference type="ARBA" id="ARBA00022741"/>
    </source>
</evidence>
<keyword evidence="1" id="KW-0436">Ligase</keyword>
<dbReference type="InterPro" id="IPR048764">
    <property type="entry name" value="PylC_N"/>
</dbReference>
<dbReference type="PANTHER" id="PTHR43585:SF2">
    <property type="entry name" value="ATP-GRASP ENZYME FSQD"/>
    <property type="match status" value="1"/>
</dbReference>
<dbReference type="PANTHER" id="PTHR43585">
    <property type="entry name" value="FUMIPYRROLE BIOSYNTHESIS PROTEIN C"/>
    <property type="match status" value="1"/>
</dbReference>
<keyword evidence="7" id="KW-1185">Reference proteome</keyword>
<dbReference type="EMBL" id="JBBMFN010000004">
    <property type="protein sequence ID" value="MEQ2464772.1"/>
    <property type="molecule type" value="Genomic_DNA"/>
</dbReference>
<dbReference type="Gene3D" id="3.40.50.20">
    <property type="match status" value="1"/>
</dbReference>
<evidence type="ECO:0000313" key="6">
    <source>
        <dbReference type="EMBL" id="MEQ2464772.1"/>
    </source>
</evidence>
<evidence type="ECO:0000256" key="4">
    <source>
        <dbReference type="PROSITE-ProRule" id="PRU00409"/>
    </source>
</evidence>
<organism evidence="6 7">
    <name type="scientific">Niallia hominis</name>
    <dbReference type="NCBI Taxonomy" id="3133173"/>
    <lineage>
        <taxon>Bacteria</taxon>
        <taxon>Bacillati</taxon>
        <taxon>Bacillota</taxon>
        <taxon>Bacilli</taxon>
        <taxon>Bacillales</taxon>
        <taxon>Bacillaceae</taxon>
        <taxon>Niallia</taxon>
    </lineage>
</organism>
<gene>
    <name evidence="6" type="ORF">WMO63_03705</name>
</gene>
<dbReference type="InterPro" id="IPR013815">
    <property type="entry name" value="ATP_grasp_subdomain_1"/>
</dbReference>
<evidence type="ECO:0000256" key="3">
    <source>
        <dbReference type="ARBA" id="ARBA00022840"/>
    </source>
</evidence>
<evidence type="ECO:0000313" key="7">
    <source>
        <dbReference type="Proteomes" id="UP001465426"/>
    </source>
</evidence>
<proteinExistence type="predicted"/>
<evidence type="ECO:0000259" key="5">
    <source>
        <dbReference type="PROSITE" id="PS50975"/>
    </source>
</evidence>
<accession>A0ABV1EUI9</accession>
<dbReference type="Gene3D" id="3.30.1490.20">
    <property type="entry name" value="ATP-grasp fold, A domain"/>
    <property type="match status" value="1"/>
</dbReference>
<reference evidence="6 7" key="1">
    <citation type="submission" date="2024-03" db="EMBL/GenBank/DDBJ databases">
        <title>Human intestinal bacterial collection.</title>
        <authorList>
            <person name="Pauvert C."/>
            <person name="Hitch T.C.A."/>
            <person name="Clavel T."/>
        </authorList>
    </citation>
    <scope>NUCLEOTIDE SEQUENCE [LARGE SCALE GENOMIC DNA]</scope>
    <source>
        <strain evidence="6 7">CLA-SR-H024</strain>
    </source>
</reference>
<sequence>MNEMNILILSAGRRVELVQCFQKAAKKLNVKSNIVAGDCSNTAPALYFADRTYNLPRIFEPNYIDAIIDACNQENISLVVPTIDTDLLLLAENKSFIEEKTNAKVLISDYKVIEICRNKINTQKYLEENGFGIPKMYTDEEIRNGDLKFPLFIKPKSGSSSINIFKVKNNSELNIYKDIVNDPIIQDFMEGEEFTVDVFLDFNSNVITIVPRLRIATRSGEISKGKIIRDREIIDDVTKLMNVLKPIGHITVQLMKTDKGIEYIEINPRFGGGAPMSIMSGADSSENLFRLLMGEKLEYNENYKDNITFLRFDSSICLDEKMELV</sequence>
<dbReference type="Gene3D" id="3.30.470.20">
    <property type="entry name" value="ATP-grasp fold, B domain"/>
    <property type="match status" value="1"/>
</dbReference>
<dbReference type="Proteomes" id="UP001465426">
    <property type="component" value="Unassembled WGS sequence"/>
</dbReference>
<dbReference type="SUPFAM" id="SSF56059">
    <property type="entry name" value="Glutathione synthetase ATP-binding domain-like"/>
    <property type="match status" value="1"/>
</dbReference>
<comment type="caution">
    <text evidence="6">The sequence shown here is derived from an EMBL/GenBank/DDBJ whole genome shotgun (WGS) entry which is preliminary data.</text>
</comment>
<dbReference type="Pfam" id="PF02655">
    <property type="entry name" value="ATP-grasp_3"/>
    <property type="match status" value="1"/>
</dbReference>
<dbReference type="InterPro" id="IPR003806">
    <property type="entry name" value="ATP-grasp_PylC-type"/>
</dbReference>
<name>A0ABV1EUI9_9BACI</name>
<dbReference type="InterPro" id="IPR011761">
    <property type="entry name" value="ATP-grasp"/>
</dbReference>
<keyword evidence="2 4" id="KW-0547">Nucleotide-binding</keyword>
<evidence type="ECO:0000256" key="1">
    <source>
        <dbReference type="ARBA" id="ARBA00022598"/>
    </source>
</evidence>
<dbReference type="Pfam" id="PF21360">
    <property type="entry name" value="PylC-like_N"/>
    <property type="match status" value="1"/>
</dbReference>
<keyword evidence="3 4" id="KW-0067">ATP-binding</keyword>
<dbReference type="PROSITE" id="PS50975">
    <property type="entry name" value="ATP_GRASP"/>
    <property type="match status" value="1"/>
</dbReference>
<protein>
    <submittedName>
        <fullName evidence="6">ATP-grasp domain-containing protein</fullName>
    </submittedName>
</protein>
<dbReference type="RefSeq" id="WP_349204283.1">
    <property type="nucleotide sequence ID" value="NZ_JBBMFN010000004.1"/>
</dbReference>
<dbReference type="InterPro" id="IPR052032">
    <property type="entry name" value="ATP-dep_AA_Ligase"/>
</dbReference>